<feature type="region of interest" description="Disordered" evidence="1">
    <location>
        <begin position="29"/>
        <end position="56"/>
    </location>
</feature>
<reference evidence="3" key="2">
    <citation type="journal article" date="2023" name="BMC Genomics">
        <title>Pest status, molecular evolution, and epigenetic factors derived from the genome assembly of Frankliniella fusca, a thysanopteran phytovirus vector.</title>
        <authorList>
            <person name="Catto M.A."/>
            <person name="Labadie P.E."/>
            <person name="Jacobson A.L."/>
            <person name="Kennedy G.G."/>
            <person name="Srinivasan R."/>
            <person name="Hunt B.G."/>
        </authorList>
    </citation>
    <scope>NUCLEOTIDE SEQUENCE</scope>
    <source>
        <strain evidence="3">PL_HMW_Pooled</strain>
    </source>
</reference>
<dbReference type="AlphaFoldDB" id="A0AAE1HI10"/>
<keyword evidence="2" id="KW-0472">Membrane</keyword>
<feature type="transmembrane region" description="Helical" evidence="2">
    <location>
        <begin position="86"/>
        <end position="105"/>
    </location>
</feature>
<evidence type="ECO:0000313" key="4">
    <source>
        <dbReference type="Proteomes" id="UP001219518"/>
    </source>
</evidence>
<accession>A0AAE1HI10</accession>
<evidence type="ECO:0000313" key="3">
    <source>
        <dbReference type="EMBL" id="KAK3921518.1"/>
    </source>
</evidence>
<keyword evidence="3" id="KW-0436">Ligase</keyword>
<keyword evidence="4" id="KW-1185">Reference proteome</keyword>
<evidence type="ECO:0000256" key="2">
    <source>
        <dbReference type="SAM" id="Phobius"/>
    </source>
</evidence>
<evidence type="ECO:0000256" key="1">
    <source>
        <dbReference type="SAM" id="MobiDB-lite"/>
    </source>
</evidence>
<gene>
    <name evidence="3" type="ORF">KUF71_010690</name>
</gene>
<feature type="compositionally biased region" description="Basic and acidic residues" evidence="1">
    <location>
        <begin position="41"/>
        <end position="50"/>
    </location>
</feature>
<dbReference type="Proteomes" id="UP001219518">
    <property type="component" value="Unassembled WGS sequence"/>
</dbReference>
<protein>
    <submittedName>
        <fullName evidence="3">Aspartate--tRNA(Asp/Asn) ligase</fullName>
    </submittedName>
</protein>
<dbReference type="EMBL" id="JAHWGI010001035">
    <property type="protein sequence ID" value="KAK3921518.1"/>
    <property type="molecule type" value="Genomic_DNA"/>
</dbReference>
<reference evidence="3" key="1">
    <citation type="submission" date="2021-07" db="EMBL/GenBank/DDBJ databases">
        <authorList>
            <person name="Catto M.A."/>
            <person name="Jacobson A."/>
            <person name="Kennedy G."/>
            <person name="Labadie P."/>
            <person name="Hunt B.G."/>
            <person name="Srinivasan R."/>
        </authorList>
    </citation>
    <scope>NUCLEOTIDE SEQUENCE</scope>
    <source>
        <strain evidence="3">PL_HMW_Pooled</strain>
        <tissue evidence="3">Head</tissue>
    </source>
</reference>
<keyword evidence="2" id="KW-1133">Transmembrane helix</keyword>
<comment type="caution">
    <text evidence="3">The sequence shown here is derived from an EMBL/GenBank/DDBJ whole genome shotgun (WGS) entry which is preliminary data.</text>
</comment>
<name>A0AAE1HI10_9NEOP</name>
<organism evidence="3 4">
    <name type="scientific">Frankliniella fusca</name>
    <dbReference type="NCBI Taxonomy" id="407009"/>
    <lineage>
        <taxon>Eukaryota</taxon>
        <taxon>Metazoa</taxon>
        <taxon>Ecdysozoa</taxon>
        <taxon>Arthropoda</taxon>
        <taxon>Hexapoda</taxon>
        <taxon>Insecta</taxon>
        <taxon>Pterygota</taxon>
        <taxon>Neoptera</taxon>
        <taxon>Paraneoptera</taxon>
        <taxon>Thysanoptera</taxon>
        <taxon>Terebrantia</taxon>
        <taxon>Thripoidea</taxon>
        <taxon>Thripidae</taxon>
        <taxon>Frankliniella</taxon>
    </lineage>
</organism>
<proteinExistence type="predicted"/>
<sequence length="114" mass="13146">MSRRHDAHYTLRSRYHLISVNQLFSPRYDPVKHRVAPNKPKPSEEKKKSDIPTSDAVQLQSPAVAITETVHDRGETLRLLRLKYRFITYERGINGVAFLFAFLFVPSSDPARVP</sequence>
<dbReference type="GO" id="GO:0016874">
    <property type="term" value="F:ligase activity"/>
    <property type="evidence" value="ECO:0007669"/>
    <property type="project" value="UniProtKB-KW"/>
</dbReference>
<keyword evidence="2" id="KW-0812">Transmembrane</keyword>